<dbReference type="Proteomes" id="UP000269097">
    <property type="component" value="Chromosome"/>
</dbReference>
<keyword evidence="1" id="KW-0812">Transmembrane</keyword>
<accession>A0A3G3K559</accession>
<proteinExistence type="predicted"/>
<sequence length="186" mass="19901">MQKVVKWLGVVVILAGIARMGMTPSALIWGGDSHQELLCGYVAAILMAFSSIALYLPQMKETGKLGFAAVFITAAGNIVISGQQYGIWAYGAYAEKGLFVNVTGALVGIGMMLGTILLGIVTFRAKVFPLWNVLLFVVMLVSFGIPGLESWFALFWGLAYGAMGYTIVTSRYRNKEAAAKSLSVAS</sequence>
<dbReference type="AlphaFoldDB" id="A0A3G3K559"/>
<evidence type="ECO:0008006" key="4">
    <source>
        <dbReference type="Google" id="ProtNLM"/>
    </source>
</evidence>
<keyword evidence="1" id="KW-0472">Membrane</keyword>
<feature type="transmembrane region" description="Helical" evidence="1">
    <location>
        <begin position="151"/>
        <end position="168"/>
    </location>
</feature>
<dbReference type="KEGG" id="coh:EAV92_21440"/>
<feature type="transmembrane region" description="Helical" evidence="1">
    <location>
        <begin position="40"/>
        <end position="58"/>
    </location>
</feature>
<reference evidence="2 3" key="1">
    <citation type="submission" date="2018-10" db="EMBL/GenBank/DDBJ databases">
        <title>Genome Sequence of Cohnella sp.</title>
        <authorList>
            <person name="Srinivasan S."/>
            <person name="Kim M.K."/>
        </authorList>
    </citation>
    <scope>NUCLEOTIDE SEQUENCE [LARGE SCALE GENOMIC DNA]</scope>
    <source>
        <strain evidence="2 3">18JY8-7</strain>
    </source>
</reference>
<evidence type="ECO:0000256" key="1">
    <source>
        <dbReference type="SAM" id="Phobius"/>
    </source>
</evidence>
<feature type="transmembrane region" description="Helical" evidence="1">
    <location>
        <begin position="127"/>
        <end position="145"/>
    </location>
</feature>
<evidence type="ECO:0000313" key="2">
    <source>
        <dbReference type="EMBL" id="AYQ74889.1"/>
    </source>
</evidence>
<feature type="transmembrane region" description="Helical" evidence="1">
    <location>
        <begin position="98"/>
        <end position="120"/>
    </location>
</feature>
<dbReference type="EMBL" id="CP033433">
    <property type="protein sequence ID" value="AYQ74889.1"/>
    <property type="molecule type" value="Genomic_DNA"/>
</dbReference>
<name>A0A3G3K559_9BACL</name>
<gene>
    <name evidence="2" type="ORF">EAV92_21440</name>
</gene>
<organism evidence="2 3">
    <name type="scientific">Cohnella candidum</name>
    <dbReference type="NCBI Taxonomy" id="2674991"/>
    <lineage>
        <taxon>Bacteria</taxon>
        <taxon>Bacillati</taxon>
        <taxon>Bacillota</taxon>
        <taxon>Bacilli</taxon>
        <taxon>Bacillales</taxon>
        <taxon>Paenibacillaceae</taxon>
        <taxon>Cohnella</taxon>
    </lineage>
</organism>
<keyword evidence="3" id="KW-1185">Reference proteome</keyword>
<protein>
    <recommendedName>
        <fullName evidence="4">DUF4386 family protein</fullName>
    </recommendedName>
</protein>
<dbReference type="RefSeq" id="WP_123042969.1">
    <property type="nucleotide sequence ID" value="NZ_CP033433.1"/>
</dbReference>
<feature type="transmembrane region" description="Helical" evidence="1">
    <location>
        <begin position="65"/>
        <end position="86"/>
    </location>
</feature>
<keyword evidence="1" id="KW-1133">Transmembrane helix</keyword>
<evidence type="ECO:0000313" key="3">
    <source>
        <dbReference type="Proteomes" id="UP000269097"/>
    </source>
</evidence>